<organism evidence="9 10">
    <name type="scientific">Malassezia cuniculi</name>
    <dbReference type="NCBI Taxonomy" id="948313"/>
    <lineage>
        <taxon>Eukaryota</taxon>
        <taxon>Fungi</taxon>
        <taxon>Dikarya</taxon>
        <taxon>Basidiomycota</taxon>
        <taxon>Ustilaginomycotina</taxon>
        <taxon>Malasseziomycetes</taxon>
        <taxon>Malasseziales</taxon>
        <taxon>Malasseziaceae</taxon>
        <taxon>Malassezia</taxon>
    </lineage>
</organism>
<dbReference type="PANTHER" id="PTHR47180:SF1">
    <property type="entry name" value="ADP-RIBOSYLATION FACTOR-BINDING PROTEIN GGA1-RELATED"/>
    <property type="match status" value="1"/>
</dbReference>
<dbReference type="InterPro" id="IPR008942">
    <property type="entry name" value="ENTH_VHS"/>
</dbReference>
<proteinExistence type="predicted"/>
<evidence type="ECO:0000256" key="6">
    <source>
        <dbReference type="SAM" id="MobiDB-lite"/>
    </source>
</evidence>
<dbReference type="InterPro" id="IPR002014">
    <property type="entry name" value="VHS_dom"/>
</dbReference>
<feature type="domain" description="VHS" evidence="7">
    <location>
        <begin position="34"/>
        <end position="170"/>
    </location>
</feature>
<name>A0AAF0J5R6_9BASI</name>
<dbReference type="AlphaFoldDB" id="A0AAF0J5R6"/>
<feature type="region of interest" description="Disordered" evidence="6">
    <location>
        <begin position="441"/>
        <end position="482"/>
    </location>
</feature>
<keyword evidence="4" id="KW-0333">Golgi apparatus</keyword>
<dbReference type="PANTHER" id="PTHR47180">
    <property type="entry name" value="ADP-RIBOSYLATION FACTOR-BINDING PROTEIN GGA1-RELATED"/>
    <property type="match status" value="1"/>
</dbReference>
<feature type="region of interest" description="Disordered" evidence="6">
    <location>
        <begin position="392"/>
        <end position="426"/>
    </location>
</feature>
<dbReference type="InterPro" id="IPR004152">
    <property type="entry name" value="GAT_dom"/>
</dbReference>
<dbReference type="SUPFAM" id="SSF48464">
    <property type="entry name" value="ENTH/VHS domain"/>
    <property type="match status" value="1"/>
</dbReference>
<evidence type="ECO:0000256" key="5">
    <source>
        <dbReference type="ARBA" id="ARBA00053552"/>
    </source>
</evidence>
<evidence type="ECO:0000256" key="1">
    <source>
        <dbReference type="ARBA" id="ARBA00004601"/>
    </source>
</evidence>
<feature type="compositionally biased region" description="Low complexity" evidence="6">
    <location>
        <begin position="341"/>
        <end position="356"/>
    </location>
</feature>
<accession>A0AAF0J5R6</accession>
<evidence type="ECO:0000259" key="8">
    <source>
        <dbReference type="PROSITE" id="PS50909"/>
    </source>
</evidence>
<dbReference type="Pfam" id="PF03127">
    <property type="entry name" value="GAT"/>
    <property type="match status" value="1"/>
</dbReference>
<keyword evidence="3" id="KW-0653">Protein transport</keyword>
<evidence type="ECO:0000256" key="3">
    <source>
        <dbReference type="ARBA" id="ARBA00022927"/>
    </source>
</evidence>
<dbReference type="PROSITE" id="PS50179">
    <property type="entry name" value="VHS"/>
    <property type="match status" value="1"/>
</dbReference>
<evidence type="ECO:0000313" key="9">
    <source>
        <dbReference type="EMBL" id="WFD34767.1"/>
    </source>
</evidence>
<dbReference type="GO" id="GO:0043130">
    <property type="term" value="F:ubiquitin binding"/>
    <property type="evidence" value="ECO:0007669"/>
    <property type="project" value="InterPro"/>
</dbReference>
<evidence type="ECO:0000256" key="4">
    <source>
        <dbReference type="ARBA" id="ARBA00023034"/>
    </source>
</evidence>
<dbReference type="InterPro" id="IPR052653">
    <property type="entry name" value="ARF-binding"/>
</dbReference>
<dbReference type="GO" id="GO:0006895">
    <property type="term" value="P:Golgi to endosome transport"/>
    <property type="evidence" value="ECO:0007669"/>
    <property type="project" value="UniProtKB-ARBA"/>
</dbReference>
<sequence length="482" mass="52575">MYHHRPNRGRERDNAPPISEWASRALDLDVQLSPVQVLVETPNLSLELELADYVNTKRANTPREAAFEVVHKVNSRIAHVGMLALHLLDILVKNCGYPMHLQIATKEFLNELVRRFPESPPVYPSVVQMKILEMIHEWRQTICTTSRHKEDLVHIRDMHRLLTYKGYRFPKLNAGSAAMLNQDRSLMSPEELEEEERMAQSAKLQELIRRGTPRDLAQAQELMKVMSGAEPPSENYAAQTAKELDKVVSRVKLLGDMLDQSLPGEKAVSGDAYDQVARHLRAVQPRLQRWITQAEENGSEHLSRYLEVNDMINQVFLRYNAFAKGEGAAKSDLISFDEPAAEAGKPAQPAEPAQPADKSAKGKGSVIDDLAFLSLDDGFSTSSVATPAPVPAATASVAPKTNVSAPTASAPTASAPPTAAPAAPAKQTSLDLLGDLDWTPVSSSASTAPKTFSMPAPSAPGPAAAPAKAQAHDPFADLDIFK</sequence>
<dbReference type="GO" id="GO:0043328">
    <property type="term" value="P:protein transport to vacuole involved in ubiquitin-dependent protein catabolic process via the multivesicular body sorting pathway"/>
    <property type="evidence" value="ECO:0007669"/>
    <property type="project" value="TreeGrafter"/>
</dbReference>
<dbReference type="GO" id="GO:0005802">
    <property type="term" value="C:trans-Golgi network"/>
    <property type="evidence" value="ECO:0007669"/>
    <property type="project" value="TreeGrafter"/>
</dbReference>
<dbReference type="GO" id="GO:0005829">
    <property type="term" value="C:cytosol"/>
    <property type="evidence" value="ECO:0007669"/>
    <property type="project" value="GOC"/>
</dbReference>
<keyword evidence="2" id="KW-0813">Transport</keyword>
<dbReference type="Proteomes" id="UP001219933">
    <property type="component" value="Chromosome 2"/>
</dbReference>
<dbReference type="CDD" id="cd14235">
    <property type="entry name" value="GAT_GGA_fungi"/>
    <property type="match status" value="1"/>
</dbReference>
<dbReference type="Pfam" id="PF00790">
    <property type="entry name" value="VHS"/>
    <property type="match status" value="1"/>
</dbReference>
<dbReference type="FunFam" id="1.25.40.90:FF:000008">
    <property type="entry name" value="VHS domain protein"/>
    <property type="match status" value="1"/>
</dbReference>
<dbReference type="Gene3D" id="1.25.40.90">
    <property type="match status" value="1"/>
</dbReference>
<reference evidence="9" key="1">
    <citation type="submission" date="2023-03" db="EMBL/GenBank/DDBJ databases">
        <title>Mating type loci evolution in Malassezia.</title>
        <authorList>
            <person name="Coelho M.A."/>
        </authorList>
    </citation>
    <scope>NUCLEOTIDE SEQUENCE</scope>
    <source>
        <strain evidence="9">CBS 11721</strain>
    </source>
</reference>
<feature type="compositionally biased region" description="Basic and acidic residues" evidence="6">
    <location>
        <begin position="470"/>
        <end position="482"/>
    </location>
</feature>
<dbReference type="EMBL" id="CP119878">
    <property type="protein sequence ID" value="WFD34767.1"/>
    <property type="molecule type" value="Genomic_DNA"/>
</dbReference>
<evidence type="ECO:0000313" key="10">
    <source>
        <dbReference type="Proteomes" id="UP001219933"/>
    </source>
</evidence>
<comment type="subcellular location">
    <subcellularLocation>
        <location evidence="1">Golgi apparatus</location>
        <location evidence="1">trans-Golgi network</location>
    </subcellularLocation>
</comment>
<feature type="compositionally biased region" description="Polar residues" evidence="6">
    <location>
        <begin position="441"/>
        <end position="450"/>
    </location>
</feature>
<keyword evidence="10" id="KW-1185">Reference proteome</keyword>
<dbReference type="SUPFAM" id="SSF89009">
    <property type="entry name" value="GAT-like domain"/>
    <property type="match status" value="1"/>
</dbReference>
<evidence type="ECO:0000256" key="2">
    <source>
        <dbReference type="ARBA" id="ARBA00022448"/>
    </source>
</evidence>
<comment type="function">
    <text evidence="5">May play a role in the regulation of membrane traffic through the trans-Golgi network.</text>
</comment>
<dbReference type="GO" id="GO:0006896">
    <property type="term" value="P:Golgi to vacuole transport"/>
    <property type="evidence" value="ECO:0007669"/>
    <property type="project" value="TreeGrafter"/>
</dbReference>
<dbReference type="PROSITE" id="PS50909">
    <property type="entry name" value="GAT"/>
    <property type="match status" value="1"/>
</dbReference>
<dbReference type="CDD" id="cd16998">
    <property type="entry name" value="VHS_GGA_fungi"/>
    <property type="match status" value="1"/>
</dbReference>
<feature type="domain" description="GAT" evidence="8">
    <location>
        <begin position="197"/>
        <end position="324"/>
    </location>
</feature>
<evidence type="ECO:0000259" key="7">
    <source>
        <dbReference type="PROSITE" id="PS50179"/>
    </source>
</evidence>
<feature type="compositionally biased region" description="Low complexity" evidence="6">
    <location>
        <begin position="392"/>
        <end position="425"/>
    </location>
</feature>
<feature type="region of interest" description="Disordered" evidence="6">
    <location>
        <begin position="341"/>
        <end position="362"/>
    </location>
</feature>
<dbReference type="SMART" id="SM00288">
    <property type="entry name" value="VHS"/>
    <property type="match status" value="1"/>
</dbReference>
<dbReference type="GO" id="GO:0035091">
    <property type="term" value="F:phosphatidylinositol binding"/>
    <property type="evidence" value="ECO:0007669"/>
    <property type="project" value="InterPro"/>
</dbReference>
<dbReference type="InterPro" id="IPR038425">
    <property type="entry name" value="GAT_sf"/>
</dbReference>
<gene>
    <name evidence="9" type="primary">GGA2</name>
    <name evidence="9" type="ORF">MCUN1_001611</name>
</gene>
<protein>
    <submittedName>
        <fullName evidence="9">ARF-binding protein</fullName>
    </submittedName>
</protein>
<dbReference type="Gene3D" id="1.20.58.160">
    <property type="match status" value="1"/>
</dbReference>